<sequence length="70" mass="7767">MKIKNSLYFIIFGGSSAYHSINDELLEAVLSKKLNKSVKVSLVSYPSMSLLETLSLISVLPKHNRTIVSL</sequence>
<dbReference type="Proteomes" id="UP000201728">
    <property type="component" value="Chromosome"/>
</dbReference>
<protein>
    <submittedName>
        <fullName evidence="1">Uncharacterized protein</fullName>
    </submittedName>
</protein>
<keyword evidence="2" id="KW-1185">Reference proteome</keyword>
<evidence type="ECO:0000313" key="2">
    <source>
        <dbReference type="Proteomes" id="UP000201728"/>
    </source>
</evidence>
<accession>A0A222P3L3</accession>
<dbReference type="AlphaFoldDB" id="A0A222P3L3"/>
<reference evidence="2" key="1">
    <citation type="submission" date="2016-07" db="EMBL/GenBank/DDBJ databases">
        <authorList>
            <person name="Florea S."/>
            <person name="Webb J.S."/>
            <person name="Jaromczyk J."/>
            <person name="Schardl C.L."/>
        </authorList>
    </citation>
    <scope>NUCLEOTIDE SEQUENCE [LARGE SCALE GENOMIC DNA]</scope>
    <source>
        <strain evidence="2">CDC-D5610</strain>
    </source>
</reference>
<dbReference type="EMBL" id="CP016397">
    <property type="protein sequence ID" value="ASQ46421.1"/>
    <property type="molecule type" value="Genomic_DNA"/>
</dbReference>
<dbReference type="KEGG" id="lcd:clem_09355"/>
<organism evidence="1 2">
    <name type="scientific">Legionella clemsonensis</name>
    <dbReference type="NCBI Taxonomy" id="1867846"/>
    <lineage>
        <taxon>Bacteria</taxon>
        <taxon>Pseudomonadati</taxon>
        <taxon>Pseudomonadota</taxon>
        <taxon>Gammaproteobacteria</taxon>
        <taxon>Legionellales</taxon>
        <taxon>Legionellaceae</taxon>
        <taxon>Legionella</taxon>
    </lineage>
</organism>
<gene>
    <name evidence="1" type="ORF">clem_09355</name>
</gene>
<proteinExistence type="predicted"/>
<evidence type="ECO:0000313" key="1">
    <source>
        <dbReference type="EMBL" id="ASQ46421.1"/>
    </source>
</evidence>
<name>A0A222P3L3_9GAMM</name>